<evidence type="ECO:0000313" key="1">
    <source>
        <dbReference type="EMBL" id="KAJ2967851.1"/>
    </source>
</evidence>
<protein>
    <submittedName>
        <fullName evidence="1">Uncharacterized protein</fullName>
    </submittedName>
</protein>
<proteinExistence type="predicted"/>
<organism evidence="1 2">
    <name type="scientific">Trametes sanguinea</name>
    <dbReference type="NCBI Taxonomy" id="158606"/>
    <lineage>
        <taxon>Eukaryota</taxon>
        <taxon>Fungi</taxon>
        <taxon>Dikarya</taxon>
        <taxon>Basidiomycota</taxon>
        <taxon>Agaricomycotina</taxon>
        <taxon>Agaricomycetes</taxon>
        <taxon>Polyporales</taxon>
        <taxon>Polyporaceae</taxon>
        <taxon>Trametes</taxon>
    </lineage>
</organism>
<keyword evidence="2" id="KW-1185">Reference proteome</keyword>
<evidence type="ECO:0000313" key="2">
    <source>
        <dbReference type="Proteomes" id="UP001144978"/>
    </source>
</evidence>
<gene>
    <name evidence="1" type="ORF">NUW54_g13388</name>
</gene>
<reference evidence="1" key="1">
    <citation type="submission" date="2022-08" db="EMBL/GenBank/DDBJ databases">
        <title>Genome Sequence of Pycnoporus sanguineus.</title>
        <authorList>
            <person name="Buettner E."/>
        </authorList>
    </citation>
    <scope>NUCLEOTIDE SEQUENCE</scope>
    <source>
        <strain evidence="1">CG-C14</strain>
    </source>
</reference>
<accession>A0ACC1MND9</accession>
<dbReference type="EMBL" id="JANSHE010006196">
    <property type="protein sequence ID" value="KAJ2967851.1"/>
    <property type="molecule type" value="Genomic_DNA"/>
</dbReference>
<name>A0ACC1MND9_9APHY</name>
<comment type="caution">
    <text evidence="1">The sequence shown here is derived from an EMBL/GenBank/DDBJ whole genome shotgun (WGS) entry which is preliminary data.</text>
</comment>
<dbReference type="Proteomes" id="UP001144978">
    <property type="component" value="Unassembled WGS sequence"/>
</dbReference>
<sequence length="66" mass="7749">MLASRVSLRLGNIRRRQRELTSQMKSMQILGSEAGAAIAKAANVKETKLRYREFDRKLRDQFKRRL</sequence>